<dbReference type="InterPro" id="IPR017441">
    <property type="entry name" value="Protein_kinase_ATP_BS"/>
</dbReference>
<evidence type="ECO:0000256" key="2">
    <source>
        <dbReference type="ARBA" id="ARBA00006234"/>
    </source>
</evidence>
<keyword evidence="10 13" id="KW-0067">ATP-binding</keyword>
<evidence type="ECO:0000256" key="10">
    <source>
        <dbReference type="ARBA" id="ARBA00022840"/>
    </source>
</evidence>
<keyword evidence="5" id="KW-0723">Serine/threonine-protein kinase</keyword>
<evidence type="ECO:0000256" key="6">
    <source>
        <dbReference type="ARBA" id="ARBA00022553"/>
    </source>
</evidence>
<dbReference type="EC" id="2.7.11.1" evidence="3"/>
<dbReference type="CDD" id="cd12122">
    <property type="entry name" value="AMPKA_C"/>
    <property type="match status" value="1"/>
</dbReference>
<dbReference type="Gene3D" id="3.30.310.80">
    <property type="entry name" value="Kinase associated domain 1, KA1"/>
    <property type="match status" value="1"/>
</dbReference>
<keyword evidence="4" id="KW-0963">Cytoplasm</keyword>
<name>A0A1I8GDH7_9PLAT</name>
<dbReference type="PROSITE" id="PS50011">
    <property type="entry name" value="PROTEIN_KINASE_DOM"/>
    <property type="match status" value="1"/>
</dbReference>
<keyword evidence="9" id="KW-0418">Kinase</keyword>
<comment type="catalytic activity">
    <reaction evidence="12">
        <text>L-seryl-[protein] + ATP = O-phospho-L-seryl-[protein] + ADP + H(+)</text>
        <dbReference type="Rhea" id="RHEA:17989"/>
        <dbReference type="Rhea" id="RHEA-COMP:9863"/>
        <dbReference type="Rhea" id="RHEA-COMP:11604"/>
        <dbReference type="ChEBI" id="CHEBI:15378"/>
        <dbReference type="ChEBI" id="CHEBI:29999"/>
        <dbReference type="ChEBI" id="CHEBI:30616"/>
        <dbReference type="ChEBI" id="CHEBI:83421"/>
        <dbReference type="ChEBI" id="CHEBI:456216"/>
        <dbReference type="EC" id="2.7.11.1"/>
    </reaction>
</comment>
<dbReference type="Proteomes" id="UP000095280">
    <property type="component" value="Unplaced"/>
</dbReference>
<dbReference type="Gene3D" id="1.10.8.10">
    <property type="entry name" value="DNA helicase RuvA subunit, C-terminal domain"/>
    <property type="match status" value="1"/>
</dbReference>
<accession>A0A1I8GDH7</accession>
<comment type="subcellular location">
    <subcellularLocation>
        <location evidence="1">Cytoplasm</location>
    </subcellularLocation>
</comment>
<organism evidence="16 17">
    <name type="scientific">Macrostomum lignano</name>
    <dbReference type="NCBI Taxonomy" id="282301"/>
    <lineage>
        <taxon>Eukaryota</taxon>
        <taxon>Metazoa</taxon>
        <taxon>Spiralia</taxon>
        <taxon>Lophotrochozoa</taxon>
        <taxon>Platyhelminthes</taxon>
        <taxon>Rhabditophora</taxon>
        <taxon>Macrostomorpha</taxon>
        <taxon>Macrostomida</taxon>
        <taxon>Macrostomidae</taxon>
        <taxon>Macrostomum</taxon>
    </lineage>
</organism>
<feature type="domain" description="Protein kinase" evidence="15">
    <location>
        <begin position="38"/>
        <end position="291"/>
    </location>
</feature>
<dbReference type="Gene3D" id="1.10.510.10">
    <property type="entry name" value="Transferase(Phosphotransferase) domain 1"/>
    <property type="match status" value="1"/>
</dbReference>
<evidence type="ECO:0000256" key="12">
    <source>
        <dbReference type="ARBA" id="ARBA00048679"/>
    </source>
</evidence>
<keyword evidence="7" id="KW-0808">Transferase</keyword>
<evidence type="ECO:0000313" key="17">
    <source>
        <dbReference type="WBParaSite" id="maker-uti_cns_0001636-snap-gene-0.4-mRNA-1"/>
    </source>
</evidence>
<dbReference type="GO" id="GO:0120025">
    <property type="term" value="C:plasma membrane bounded cell projection"/>
    <property type="evidence" value="ECO:0007669"/>
    <property type="project" value="UniProtKB-ARBA"/>
</dbReference>
<dbReference type="PROSITE" id="PS00107">
    <property type="entry name" value="PROTEIN_KINASE_ATP"/>
    <property type="match status" value="1"/>
</dbReference>
<reference evidence="17" key="1">
    <citation type="submission" date="2016-11" db="UniProtKB">
        <authorList>
            <consortium name="WormBaseParasite"/>
        </authorList>
    </citation>
    <scope>IDENTIFICATION</scope>
</reference>
<dbReference type="FunFam" id="1.10.510.10:FF:001222">
    <property type="entry name" value="Serine/threonine-protein kinase ppk25"/>
    <property type="match status" value="1"/>
</dbReference>
<dbReference type="PANTHER" id="PTHR24346:SF110">
    <property type="entry name" value="NON-SPECIFIC SERINE_THREONINE PROTEIN KINASE"/>
    <property type="match status" value="1"/>
</dbReference>
<evidence type="ECO:0000256" key="11">
    <source>
        <dbReference type="ARBA" id="ARBA00047899"/>
    </source>
</evidence>
<dbReference type="InterPro" id="IPR028375">
    <property type="entry name" value="KA1/Ssp2_C"/>
</dbReference>
<dbReference type="FunFam" id="3.30.200.20:FF:000236">
    <property type="entry name" value="Non-specific serine/threonine protein kinase"/>
    <property type="match status" value="1"/>
</dbReference>
<dbReference type="Pfam" id="PF00069">
    <property type="entry name" value="Pkinase"/>
    <property type="match status" value="1"/>
</dbReference>
<evidence type="ECO:0000256" key="14">
    <source>
        <dbReference type="SAM" id="MobiDB-lite"/>
    </source>
</evidence>
<feature type="region of interest" description="Disordered" evidence="14">
    <location>
        <begin position="405"/>
        <end position="437"/>
    </location>
</feature>
<dbReference type="InterPro" id="IPR008271">
    <property type="entry name" value="Ser/Thr_kinase_AS"/>
</dbReference>
<dbReference type="PROSITE" id="PS00108">
    <property type="entry name" value="PROTEIN_KINASE_ST"/>
    <property type="match status" value="1"/>
</dbReference>
<evidence type="ECO:0000256" key="4">
    <source>
        <dbReference type="ARBA" id="ARBA00022490"/>
    </source>
</evidence>
<dbReference type="InterPro" id="IPR011009">
    <property type="entry name" value="Kinase-like_dom_sf"/>
</dbReference>
<evidence type="ECO:0000256" key="13">
    <source>
        <dbReference type="PROSITE-ProRule" id="PRU10141"/>
    </source>
</evidence>
<sequence length="606" mass="66832">MRINYSFFLHYRLLTAAASLNLAGHLKVERHSVRIGNYELQQTLGSGSFGKVKLGVHSVTGHQVAVKIVSREKLKSMDVAVKLRREIQTLQTFRHPHIVRLYRVVSTPADIFMVMEYVSGGELFHYIVHNQLLSESSARRFFQQILSGVHYCHQRRIVHRDLKPENLLLDSEQRNVKIADFGLSNIIADGELLRTSCGSVNYAAPEVITGQLYVGPEVDVWSCGVILFTLLCGSLPFNESDTGTLYRKIKQASFVMPGHVTEEAADLISSILCADPLRRATIEDIRRHPWFQTDLPAYLFPSDGAHQDLSIVDKLAVAEVATRCRVSERSVLAALLSDDPQSNQLAVAYQLVLDRRLADAAGPEQAAVRRERVRNFYVAEETSGDQQRSAAVASVDAASSIAASTVSTPTGSSAGSGFATAASKQHPERMQGGVPMSRNLEVATSSRGARAKWHLGLRSQSGPYDIMQEVYKALSENNFEWKVLNDFRLRVRRRLNSSEADLAPGSFAKMSLQLFMVEKDSSFLLDFRLVLPGNPKDREMSPASEAAAAAACDPGVTGIGGCEVCDKTVPPCDTGVDWLSFPLSPNYSYIMQFFEMASAVISSLTR</sequence>
<keyword evidence="16" id="KW-1185">Reference proteome</keyword>
<dbReference type="SUPFAM" id="SSF103243">
    <property type="entry name" value="KA1-like"/>
    <property type="match status" value="1"/>
</dbReference>
<dbReference type="InterPro" id="IPR032270">
    <property type="entry name" value="AMPK_C"/>
</dbReference>
<dbReference type="SUPFAM" id="SSF56112">
    <property type="entry name" value="Protein kinase-like (PK-like)"/>
    <property type="match status" value="1"/>
</dbReference>
<dbReference type="Gene3D" id="3.30.200.20">
    <property type="entry name" value="Phosphorylase Kinase, domain 1"/>
    <property type="match status" value="1"/>
</dbReference>
<comment type="similarity">
    <text evidence="2">Belongs to the protein kinase superfamily. CAMK Ser/Thr protein kinase family. SNF1 subfamily.</text>
</comment>
<feature type="compositionally biased region" description="Low complexity" evidence="14">
    <location>
        <begin position="405"/>
        <end position="423"/>
    </location>
</feature>
<evidence type="ECO:0000256" key="3">
    <source>
        <dbReference type="ARBA" id="ARBA00012513"/>
    </source>
</evidence>
<dbReference type="InterPro" id="IPR049020">
    <property type="entry name" value="PRKAA1/2_AID"/>
</dbReference>
<dbReference type="Pfam" id="PF21147">
    <property type="entry name" value="AMPK_alpha_AID"/>
    <property type="match status" value="1"/>
</dbReference>
<dbReference type="GO" id="GO:0035556">
    <property type="term" value="P:intracellular signal transduction"/>
    <property type="evidence" value="ECO:0007669"/>
    <property type="project" value="TreeGrafter"/>
</dbReference>
<evidence type="ECO:0000313" key="16">
    <source>
        <dbReference type="Proteomes" id="UP000095280"/>
    </source>
</evidence>
<dbReference type="PANTHER" id="PTHR24346">
    <property type="entry name" value="MAP/MICROTUBULE AFFINITY-REGULATING KINASE"/>
    <property type="match status" value="1"/>
</dbReference>
<feature type="binding site" evidence="13">
    <location>
        <position position="67"/>
    </location>
    <ligand>
        <name>ATP</name>
        <dbReference type="ChEBI" id="CHEBI:30616"/>
    </ligand>
</feature>
<dbReference type="InterPro" id="IPR000719">
    <property type="entry name" value="Prot_kinase_dom"/>
</dbReference>
<dbReference type="SMART" id="SM00220">
    <property type="entry name" value="S_TKc"/>
    <property type="match status" value="1"/>
</dbReference>
<dbReference type="GO" id="GO:0004679">
    <property type="term" value="F:AMP-activated protein kinase activity"/>
    <property type="evidence" value="ECO:0007669"/>
    <property type="project" value="UniProtKB-ARBA"/>
</dbReference>
<evidence type="ECO:0000256" key="5">
    <source>
        <dbReference type="ARBA" id="ARBA00022527"/>
    </source>
</evidence>
<evidence type="ECO:0000256" key="7">
    <source>
        <dbReference type="ARBA" id="ARBA00022679"/>
    </source>
</evidence>
<keyword evidence="6" id="KW-0597">Phosphoprotein</keyword>
<dbReference type="GO" id="GO:0005524">
    <property type="term" value="F:ATP binding"/>
    <property type="evidence" value="ECO:0007669"/>
    <property type="project" value="UniProtKB-UniRule"/>
</dbReference>
<protein>
    <recommendedName>
        <fullName evidence="3">non-specific serine/threonine protein kinase</fullName>
        <ecNumber evidence="3">2.7.11.1</ecNumber>
    </recommendedName>
</protein>
<dbReference type="AlphaFoldDB" id="A0A1I8GDH7"/>
<dbReference type="GO" id="GO:0005737">
    <property type="term" value="C:cytoplasm"/>
    <property type="evidence" value="ECO:0007669"/>
    <property type="project" value="UniProtKB-SubCell"/>
</dbReference>
<proteinExistence type="inferred from homology"/>
<evidence type="ECO:0000256" key="1">
    <source>
        <dbReference type="ARBA" id="ARBA00004496"/>
    </source>
</evidence>
<evidence type="ECO:0000256" key="8">
    <source>
        <dbReference type="ARBA" id="ARBA00022741"/>
    </source>
</evidence>
<dbReference type="GO" id="GO:0106310">
    <property type="term" value="F:protein serine kinase activity"/>
    <property type="evidence" value="ECO:0007669"/>
    <property type="project" value="RHEA"/>
</dbReference>
<evidence type="ECO:0000256" key="9">
    <source>
        <dbReference type="ARBA" id="ARBA00022777"/>
    </source>
</evidence>
<comment type="catalytic activity">
    <reaction evidence="11">
        <text>L-threonyl-[protein] + ATP = O-phospho-L-threonyl-[protein] + ADP + H(+)</text>
        <dbReference type="Rhea" id="RHEA:46608"/>
        <dbReference type="Rhea" id="RHEA-COMP:11060"/>
        <dbReference type="Rhea" id="RHEA-COMP:11605"/>
        <dbReference type="ChEBI" id="CHEBI:15378"/>
        <dbReference type="ChEBI" id="CHEBI:30013"/>
        <dbReference type="ChEBI" id="CHEBI:30616"/>
        <dbReference type="ChEBI" id="CHEBI:61977"/>
        <dbReference type="ChEBI" id="CHEBI:456216"/>
        <dbReference type="EC" id="2.7.11.1"/>
    </reaction>
</comment>
<keyword evidence="8 13" id="KW-0547">Nucleotide-binding</keyword>
<dbReference type="Pfam" id="PF16579">
    <property type="entry name" value="AdenylateSensor"/>
    <property type="match status" value="1"/>
</dbReference>
<dbReference type="WBParaSite" id="maker-uti_cns_0001636-snap-gene-0.4-mRNA-1">
    <property type="protein sequence ID" value="maker-uti_cns_0001636-snap-gene-0.4-mRNA-1"/>
    <property type="gene ID" value="maker-uti_cns_0001636-snap-gene-0.4"/>
</dbReference>
<evidence type="ECO:0000259" key="15">
    <source>
        <dbReference type="PROSITE" id="PS50011"/>
    </source>
</evidence>